<organism evidence="1">
    <name type="scientific">Salmonella enterica subsp. enterica serovar Weslaco</name>
    <dbReference type="NCBI Taxonomy" id="1243597"/>
    <lineage>
        <taxon>Bacteria</taxon>
        <taxon>Pseudomonadati</taxon>
        <taxon>Pseudomonadota</taxon>
        <taxon>Gammaproteobacteria</taxon>
        <taxon>Enterobacterales</taxon>
        <taxon>Enterobacteriaceae</taxon>
        <taxon>Salmonella</taxon>
    </lineage>
</organism>
<protein>
    <submittedName>
        <fullName evidence="1">Uncharacterized protein</fullName>
    </submittedName>
</protein>
<gene>
    <name evidence="1" type="ORF">D2118_11370</name>
</gene>
<dbReference type="EMBL" id="AAHRRA010000009">
    <property type="protein sequence ID" value="EBZ6052082.1"/>
    <property type="molecule type" value="Genomic_DNA"/>
</dbReference>
<accession>A0A5X3P3B8</accession>
<name>A0A5X3P3B8_SALET</name>
<comment type="caution">
    <text evidence="1">The sequence shown here is derived from an EMBL/GenBank/DDBJ whole genome shotgun (WGS) entry which is preliminary data.</text>
</comment>
<reference evidence="1" key="1">
    <citation type="submission" date="2018-10" db="EMBL/GenBank/DDBJ databases">
        <authorList>
            <consortium name="GenomeTrakr network: Whole genome sequencing for foodborne pathogen traceback"/>
        </authorList>
    </citation>
    <scope>NUCLEOTIDE SEQUENCE</scope>
    <source>
        <strain evidence="1">FDA00013435</strain>
    </source>
</reference>
<dbReference type="AlphaFoldDB" id="A0A5X3P3B8"/>
<evidence type="ECO:0000313" key="1">
    <source>
        <dbReference type="EMBL" id="EBZ6052082.1"/>
    </source>
</evidence>
<proteinExistence type="predicted"/>
<sequence length="108" mass="12055">MLRIVELTPVFIHIGAVVYWEFSHNQQGKNMSQLSKMLEEIKPKVSEATLEATNVMLDEALKLLTSEQLKALKNNVTLRFPDVDGPSNGDGGSVTYQLQALIKQIVSR</sequence>